<dbReference type="RefSeq" id="WP_139678036.1">
    <property type="nucleotide sequence ID" value="NZ_VDMN01000005.1"/>
</dbReference>
<dbReference type="Gene3D" id="3.40.190.10">
    <property type="entry name" value="Periplasmic binding protein-like II"/>
    <property type="match status" value="2"/>
</dbReference>
<keyword evidence="4" id="KW-0804">Transcription</keyword>
<comment type="caution">
    <text evidence="6">The sequence shown here is derived from an EMBL/GenBank/DDBJ whole genome shotgun (WGS) entry which is preliminary data.</text>
</comment>
<dbReference type="Pfam" id="PF00126">
    <property type="entry name" value="HTH_1"/>
    <property type="match status" value="1"/>
</dbReference>
<protein>
    <submittedName>
        <fullName evidence="6">LysR family transcriptional regulator</fullName>
    </submittedName>
</protein>
<gene>
    <name evidence="6" type="ORF">FHP24_20140</name>
</gene>
<feature type="domain" description="HTH lysR-type" evidence="5">
    <location>
        <begin position="1"/>
        <end position="59"/>
    </location>
</feature>
<dbReference type="InterPro" id="IPR036388">
    <property type="entry name" value="WH-like_DNA-bd_sf"/>
</dbReference>
<keyword evidence="7" id="KW-1185">Reference proteome</keyword>
<sequence length="299" mass="32654">MDQLLAMRVFIRIVDAGSFAKAADSLNLPRSSVSKLLQDLEQHLGTKLVERSSRALTITAEGEAYRDQAVDLLADLDAMDLSARSTRSVPRGRLRVDVGSSLANLVIIPALPDFRRRYPDIDLLLGVNDRPVDLVGDAVDCVIRGGELSNSSLIARRLCHLEYVTCATPEYLAAHGMPSHPSDLHGDHVAVSYFFPQTGRILPLQFARDGDPVEIEPRSAVSVSESTALTEALLAGLGIGQTFGFSARPHLETGRLVSVLEDWTPRSHPLHLVYPATRHQSAKLRAFADWAVEIFSGMV</sequence>
<evidence type="ECO:0000256" key="1">
    <source>
        <dbReference type="ARBA" id="ARBA00009437"/>
    </source>
</evidence>
<dbReference type="Gene3D" id="1.10.10.10">
    <property type="entry name" value="Winged helix-like DNA-binding domain superfamily/Winged helix DNA-binding domain"/>
    <property type="match status" value="1"/>
</dbReference>
<keyword evidence="2" id="KW-0805">Transcription regulation</keyword>
<dbReference type="OrthoDB" id="9786526at2"/>
<dbReference type="EMBL" id="VDMN01000005">
    <property type="protein sequence ID" value="TNM61892.1"/>
    <property type="molecule type" value="Genomic_DNA"/>
</dbReference>
<dbReference type="GO" id="GO:0043565">
    <property type="term" value="F:sequence-specific DNA binding"/>
    <property type="evidence" value="ECO:0007669"/>
    <property type="project" value="TreeGrafter"/>
</dbReference>
<evidence type="ECO:0000256" key="4">
    <source>
        <dbReference type="ARBA" id="ARBA00023163"/>
    </source>
</evidence>
<proteinExistence type="inferred from homology"/>
<evidence type="ECO:0000313" key="6">
    <source>
        <dbReference type="EMBL" id="TNM61892.1"/>
    </source>
</evidence>
<dbReference type="FunFam" id="1.10.10.10:FF:000001">
    <property type="entry name" value="LysR family transcriptional regulator"/>
    <property type="match status" value="1"/>
</dbReference>
<name>A0A5C4XET5_9HYPH</name>
<dbReference type="Pfam" id="PF03466">
    <property type="entry name" value="LysR_substrate"/>
    <property type="match status" value="1"/>
</dbReference>
<dbReference type="InterPro" id="IPR036390">
    <property type="entry name" value="WH_DNA-bd_sf"/>
</dbReference>
<dbReference type="GO" id="GO:0003700">
    <property type="term" value="F:DNA-binding transcription factor activity"/>
    <property type="evidence" value="ECO:0007669"/>
    <property type="project" value="InterPro"/>
</dbReference>
<dbReference type="PANTHER" id="PTHR30537">
    <property type="entry name" value="HTH-TYPE TRANSCRIPTIONAL REGULATOR"/>
    <property type="match status" value="1"/>
</dbReference>
<accession>A0A5C4XET5</accession>
<dbReference type="Proteomes" id="UP000311605">
    <property type="component" value="Unassembled WGS sequence"/>
</dbReference>
<dbReference type="SUPFAM" id="SSF46785">
    <property type="entry name" value="Winged helix' DNA-binding domain"/>
    <property type="match status" value="1"/>
</dbReference>
<dbReference type="InterPro" id="IPR005119">
    <property type="entry name" value="LysR_subst-bd"/>
</dbReference>
<dbReference type="InterPro" id="IPR058163">
    <property type="entry name" value="LysR-type_TF_proteobact-type"/>
</dbReference>
<reference evidence="6 7" key="1">
    <citation type="submission" date="2019-06" db="EMBL/GenBank/DDBJ databases">
        <title>The draft genome of Rhizobium smilacinae PTYR-5.</title>
        <authorList>
            <person name="Liu L."/>
            <person name="Li L."/>
            <person name="Zhang X."/>
        </authorList>
    </citation>
    <scope>NUCLEOTIDE SEQUENCE [LARGE SCALE GENOMIC DNA]</scope>
    <source>
        <strain evidence="6 7">PTYR-5</strain>
    </source>
</reference>
<comment type="similarity">
    <text evidence="1">Belongs to the LysR transcriptional regulatory family.</text>
</comment>
<organism evidence="6 7">
    <name type="scientific">Aliirhizobium smilacinae</name>
    <dbReference type="NCBI Taxonomy" id="1395944"/>
    <lineage>
        <taxon>Bacteria</taxon>
        <taxon>Pseudomonadati</taxon>
        <taxon>Pseudomonadota</taxon>
        <taxon>Alphaproteobacteria</taxon>
        <taxon>Hyphomicrobiales</taxon>
        <taxon>Rhizobiaceae</taxon>
        <taxon>Aliirhizobium</taxon>
    </lineage>
</organism>
<dbReference type="GO" id="GO:0006351">
    <property type="term" value="P:DNA-templated transcription"/>
    <property type="evidence" value="ECO:0007669"/>
    <property type="project" value="TreeGrafter"/>
</dbReference>
<evidence type="ECO:0000256" key="2">
    <source>
        <dbReference type="ARBA" id="ARBA00023015"/>
    </source>
</evidence>
<dbReference type="CDD" id="cd08472">
    <property type="entry name" value="PBP2_CrgA_like_3"/>
    <property type="match status" value="1"/>
</dbReference>
<dbReference type="SUPFAM" id="SSF53850">
    <property type="entry name" value="Periplasmic binding protein-like II"/>
    <property type="match status" value="1"/>
</dbReference>
<keyword evidence="3" id="KW-0238">DNA-binding</keyword>
<dbReference type="AlphaFoldDB" id="A0A5C4XET5"/>
<dbReference type="PANTHER" id="PTHR30537:SF72">
    <property type="entry name" value="LYSR FAMILY TRANSCRIPTIONAL REGULATOR"/>
    <property type="match status" value="1"/>
</dbReference>
<dbReference type="PROSITE" id="PS50931">
    <property type="entry name" value="HTH_LYSR"/>
    <property type="match status" value="1"/>
</dbReference>
<dbReference type="InterPro" id="IPR000847">
    <property type="entry name" value="LysR_HTH_N"/>
</dbReference>
<evidence type="ECO:0000259" key="5">
    <source>
        <dbReference type="PROSITE" id="PS50931"/>
    </source>
</evidence>
<evidence type="ECO:0000313" key="7">
    <source>
        <dbReference type="Proteomes" id="UP000311605"/>
    </source>
</evidence>
<evidence type="ECO:0000256" key="3">
    <source>
        <dbReference type="ARBA" id="ARBA00023125"/>
    </source>
</evidence>